<evidence type="ECO:0000313" key="2">
    <source>
        <dbReference type="Proteomes" id="UP000255529"/>
    </source>
</evidence>
<dbReference type="InterPro" id="IPR010982">
    <property type="entry name" value="Lambda_DNA-bd_dom_sf"/>
</dbReference>
<proteinExistence type="predicted"/>
<accession>A0A380AHA9</accession>
<reference evidence="1 2" key="1">
    <citation type="submission" date="2018-06" db="EMBL/GenBank/DDBJ databases">
        <authorList>
            <consortium name="Pathogen Informatics"/>
            <person name="Doyle S."/>
        </authorList>
    </citation>
    <scope>NUCLEOTIDE SEQUENCE [LARGE SCALE GENOMIC DNA]</scope>
    <source>
        <strain evidence="1 2">NCTC11544</strain>
    </source>
</reference>
<sequence>MQDATSCNSVRVTCSPQNLESFYHREVLLRGNKSLALEMGIHPSGLSRRKAGAVKLACKMIYAIGLPEGCVAAQGCEPNVILTGDEARALLSMLEHIREPVKR</sequence>
<gene>
    <name evidence="1" type="ORF">NCTC11544_04246</name>
</gene>
<dbReference type="GO" id="GO:0003677">
    <property type="term" value="F:DNA binding"/>
    <property type="evidence" value="ECO:0007669"/>
    <property type="project" value="InterPro"/>
</dbReference>
<organism evidence="1 2">
    <name type="scientific">Serratia quinivorans</name>
    <dbReference type="NCBI Taxonomy" id="137545"/>
    <lineage>
        <taxon>Bacteria</taxon>
        <taxon>Pseudomonadati</taxon>
        <taxon>Pseudomonadota</taxon>
        <taxon>Gammaproteobacteria</taxon>
        <taxon>Enterobacterales</taxon>
        <taxon>Yersiniaceae</taxon>
        <taxon>Serratia</taxon>
    </lineage>
</organism>
<name>A0A380AHA9_9GAMM</name>
<protein>
    <submittedName>
        <fullName evidence="1">Uncharacterized protein</fullName>
    </submittedName>
</protein>
<evidence type="ECO:0000313" key="1">
    <source>
        <dbReference type="EMBL" id="SUI81072.1"/>
    </source>
</evidence>
<dbReference type="EMBL" id="UGYN01000002">
    <property type="protein sequence ID" value="SUI81072.1"/>
    <property type="molecule type" value="Genomic_DNA"/>
</dbReference>
<dbReference type="AlphaFoldDB" id="A0A380AHA9"/>
<dbReference type="Gene3D" id="1.10.260.40">
    <property type="entry name" value="lambda repressor-like DNA-binding domains"/>
    <property type="match status" value="1"/>
</dbReference>
<dbReference type="Proteomes" id="UP000255529">
    <property type="component" value="Unassembled WGS sequence"/>
</dbReference>
<dbReference type="SUPFAM" id="SSF47413">
    <property type="entry name" value="lambda repressor-like DNA-binding domains"/>
    <property type="match status" value="1"/>
</dbReference>